<sequence>MSSYCNSIFFSAKNVTIDDLQQHMLTTENKGKEQLVNDKEEQYMELVKEEKPEIECIPEIESNPIILDPEPVKQTVSNPVKTIVSEPLSTVSPTQHDTLFWCIYIAVFGHNDYLEISRNYGVKELEIKKQVADFIQKNPTSFKHTNHKVTKVAIQEILSELLTSQKETSNICLLAMIVKYNINILLVDPTNRFYLEYYSNIDMKENQTYVIQKNTFGKYNLQIEPIYEPELTTWKSSKLPLVSYIKPLHAISTYKLQELVELAKKYGIYDAAKKYKKADLYNDVCDVIRWR</sequence>
<organism evidence="1">
    <name type="scientific">viral metagenome</name>
    <dbReference type="NCBI Taxonomy" id="1070528"/>
    <lineage>
        <taxon>unclassified sequences</taxon>
        <taxon>metagenomes</taxon>
        <taxon>organismal metagenomes</taxon>
    </lineage>
</organism>
<reference evidence="1" key="1">
    <citation type="journal article" date="2020" name="Nature">
        <title>Giant virus diversity and host interactions through global metagenomics.</title>
        <authorList>
            <person name="Schulz F."/>
            <person name="Roux S."/>
            <person name="Paez-Espino D."/>
            <person name="Jungbluth S."/>
            <person name="Walsh D.A."/>
            <person name="Denef V.J."/>
            <person name="McMahon K.D."/>
            <person name="Konstantinidis K.T."/>
            <person name="Eloe-Fadrosh E.A."/>
            <person name="Kyrpides N.C."/>
            <person name="Woyke T."/>
        </authorList>
    </citation>
    <scope>NUCLEOTIDE SEQUENCE</scope>
    <source>
        <strain evidence="1">GVMAG-S-1101171-111</strain>
    </source>
</reference>
<protein>
    <submittedName>
        <fullName evidence="1">Uncharacterized protein</fullName>
    </submittedName>
</protein>
<dbReference type="EMBL" id="MN740805">
    <property type="protein sequence ID" value="QHS82774.1"/>
    <property type="molecule type" value="Genomic_DNA"/>
</dbReference>
<name>A0A6C0ASJ7_9ZZZZ</name>
<dbReference type="AlphaFoldDB" id="A0A6C0ASJ7"/>
<accession>A0A6C0ASJ7</accession>
<proteinExistence type="predicted"/>
<evidence type="ECO:0000313" key="1">
    <source>
        <dbReference type="EMBL" id="QHS82774.1"/>
    </source>
</evidence>